<gene>
    <name evidence="4" type="ORF">EYW49_02105</name>
</gene>
<dbReference type="RefSeq" id="WP_131305475.1">
    <property type="nucleotide sequence ID" value="NZ_SJFN01000002.1"/>
</dbReference>
<evidence type="ECO:0000256" key="1">
    <source>
        <dbReference type="SAM" id="MobiDB-lite"/>
    </source>
</evidence>
<dbReference type="Pfam" id="PF16998">
    <property type="entry name" value="17kDa_Anti_2"/>
    <property type="match status" value="1"/>
</dbReference>
<feature type="region of interest" description="Disordered" evidence="1">
    <location>
        <begin position="93"/>
        <end position="112"/>
    </location>
</feature>
<dbReference type="EMBL" id="SJFN01000002">
    <property type="protein sequence ID" value="TBW40972.1"/>
    <property type="molecule type" value="Genomic_DNA"/>
</dbReference>
<dbReference type="InterPro" id="IPR016364">
    <property type="entry name" value="Surface_antigen_Rickettsia"/>
</dbReference>
<name>A0A4Q9VYA1_9HYPH</name>
<sequence length="156" mass="16355">MPLRRPFLILVLSASVAGCTATSDPKPTLGSVAGSLTGGLIGTKGGKAAHRPTSPEAAALADAWAGTELGRRLDERDRQIAAEAEFDALETGAAGAARDWQNPATGRRGTVTPGAPYSVNQYTCRDYVDVVTIEDRPEAHRATACRQPDGSWRPLG</sequence>
<feature type="domain" description="Surface antigen" evidence="3">
    <location>
        <begin position="77"/>
        <end position="153"/>
    </location>
</feature>
<dbReference type="PROSITE" id="PS51257">
    <property type="entry name" value="PROKAR_LIPOPROTEIN"/>
    <property type="match status" value="1"/>
</dbReference>
<dbReference type="InterPro" id="IPR032635">
    <property type="entry name" value="Anti_2"/>
</dbReference>
<protein>
    <recommendedName>
        <fullName evidence="3">Surface antigen domain-containing protein</fullName>
    </recommendedName>
</protein>
<comment type="caution">
    <text evidence="4">The sequence shown here is derived from an EMBL/GenBank/DDBJ whole genome shotgun (WGS) entry which is preliminary data.</text>
</comment>
<keyword evidence="2" id="KW-0732">Signal</keyword>
<keyword evidence="5" id="KW-1185">Reference proteome</keyword>
<organism evidence="4 5">
    <name type="scientific">Siculibacillus lacustris</name>
    <dbReference type="NCBI Taxonomy" id="1549641"/>
    <lineage>
        <taxon>Bacteria</taxon>
        <taxon>Pseudomonadati</taxon>
        <taxon>Pseudomonadota</taxon>
        <taxon>Alphaproteobacteria</taxon>
        <taxon>Hyphomicrobiales</taxon>
        <taxon>Ancalomicrobiaceae</taxon>
        <taxon>Siculibacillus</taxon>
    </lineage>
</organism>
<evidence type="ECO:0000259" key="3">
    <source>
        <dbReference type="Pfam" id="PF16998"/>
    </source>
</evidence>
<evidence type="ECO:0000313" key="5">
    <source>
        <dbReference type="Proteomes" id="UP000292781"/>
    </source>
</evidence>
<accession>A0A4Q9VYA1</accession>
<dbReference type="OrthoDB" id="5402098at2"/>
<evidence type="ECO:0000313" key="4">
    <source>
        <dbReference type="EMBL" id="TBW40972.1"/>
    </source>
</evidence>
<evidence type="ECO:0000256" key="2">
    <source>
        <dbReference type="SAM" id="SignalP"/>
    </source>
</evidence>
<dbReference type="PIRSF" id="PIRSF002721">
    <property type="entry name" value="Surface_antigen_Rickettsia"/>
    <property type="match status" value="1"/>
</dbReference>
<reference evidence="4 5" key="1">
    <citation type="submission" date="2019-02" db="EMBL/GenBank/DDBJ databases">
        <title>Siculibacillus lacustris gen. nov., sp. nov., a new rosette-forming bacterium isolated from a freshwater crater lake (Lake St. Ana, Romania).</title>
        <authorList>
            <person name="Felfoldi T."/>
            <person name="Marton Z."/>
            <person name="Szabo A."/>
            <person name="Mentes A."/>
            <person name="Boka K."/>
            <person name="Marialigeti K."/>
            <person name="Mathe I."/>
            <person name="Koncz M."/>
            <person name="Schumann P."/>
            <person name="Toth E."/>
        </authorList>
    </citation>
    <scope>NUCLEOTIDE SEQUENCE [LARGE SCALE GENOMIC DNA]</scope>
    <source>
        <strain evidence="4 5">SA-279</strain>
    </source>
</reference>
<feature type="signal peptide" evidence="2">
    <location>
        <begin position="1"/>
        <end position="17"/>
    </location>
</feature>
<dbReference type="AlphaFoldDB" id="A0A4Q9VYA1"/>
<dbReference type="Proteomes" id="UP000292781">
    <property type="component" value="Unassembled WGS sequence"/>
</dbReference>
<proteinExistence type="predicted"/>
<feature type="chain" id="PRO_5020863538" description="Surface antigen domain-containing protein" evidence="2">
    <location>
        <begin position="18"/>
        <end position="156"/>
    </location>
</feature>